<dbReference type="AlphaFoldDB" id="A0A8T5VN58"/>
<feature type="compositionally biased region" description="Basic residues" evidence="1">
    <location>
        <begin position="254"/>
        <end position="263"/>
    </location>
</feature>
<dbReference type="RefSeq" id="WP_166105878.1">
    <property type="nucleotide sequence ID" value="NZ_CP096255.1"/>
</dbReference>
<dbReference type="PANTHER" id="PTHR33627">
    <property type="entry name" value="TRANSPOSASE"/>
    <property type="match status" value="1"/>
</dbReference>
<dbReference type="InterPro" id="IPR038721">
    <property type="entry name" value="IS701-like_DDE_dom"/>
</dbReference>
<sequence length="495" mass="55329">MSGRGTKTSEMRFATYLEGLASVIGHADRKAPLRDYCVGLMACGGRKSVEPMAAMTAPERTAAQHQSLLHFVGSGAWSDEKVLGKVREMVLPAIERQGPIEAWIIDDTGFPKQGRHSVGVARQYCGQLGKQDNCQVAVSLSIANHHASLPVAYRLYLPKEWTEDCDRRRKVGIPAEVGFRTKPEIALEQLRWACATGLPRGVVLMDAGYGNNSDLRTEITALGLTYVAGLLSSTTVWAPGTGPLPPKPWSGRGRPPKLMRRNRQRRPAAVKALAIGLPAKAWRTITWRQGTNEKLSSRFARVRVRAAHRDYWQTTQRLEEWLLIEWPKGEDQPTKYWLSTLPEDVAFRTLVETAKLRWRIERDYQELKQEVGLGHFEGRGWRGFHHHATMCIAAFGFLISEREAFPPSGARRARPIPLARVSADYRPRGSAATDPTSHSKFDHDDATATRTRAGPNVVEMSLLCNQVRPFHRPPFVRIPIYSGHDSEMKPAGIPI</sequence>
<dbReference type="Proteomes" id="UP000551709">
    <property type="component" value="Chromosome"/>
</dbReference>
<protein>
    <submittedName>
        <fullName evidence="3">IS701 family transposase</fullName>
    </submittedName>
</protein>
<evidence type="ECO:0000313" key="3">
    <source>
        <dbReference type="EMBL" id="UPT91791.1"/>
    </source>
</evidence>
<evidence type="ECO:0000313" key="4">
    <source>
        <dbReference type="Proteomes" id="UP000551709"/>
    </source>
</evidence>
<reference evidence="3" key="1">
    <citation type="journal article" date="2017" name="Syst. Appl. Microbiol.">
        <title>Soybeans inoculated with root zone soils of Canadian native legumes harbour diverse and novel Bradyrhizobium spp. that possess agricultural potential.</title>
        <authorList>
            <person name="Bromfield E.S.P."/>
            <person name="Cloutier S."/>
            <person name="Tambong J.T."/>
            <person name="Tran Thi T.V."/>
        </authorList>
    </citation>
    <scope>NUCLEOTIDE SEQUENCE</scope>
    <source>
        <strain evidence="3">1S5</strain>
    </source>
</reference>
<gene>
    <name evidence="3" type="ORF">HAP41_0000020550</name>
</gene>
<name>A0A8T5VN58_9BRAD</name>
<feature type="region of interest" description="Disordered" evidence="1">
    <location>
        <begin position="242"/>
        <end position="263"/>
    </location>
</feature>
<evidence type="ECO:0000256" key="1">
    <source>
        <dbReference type="SAM" id="MobiDB-lite"/>
    </source>
</evidence>
<feature type="compositionally biased region" description="Basic and acidic residues" evidence="1">
    <location>
        <begin position="437"/>
        <end position="447"/>
    </location>
</feature>
<feature type="domain" description="Transposase IS701-like DDE" evidence="2">
    <location>
        <begin position="21"/>
        <end position="293"/>
    </location>
</feature>
<dbReference type="NCBIfam" id="NF033540">
    <property type="entry name" value="transpos_IS701"/>
    <property type="match status" value="1"/>
</dbReference>
<reference evidence="3" key="2">
    <citation type="submission" date="2022-04" db="EMBL/GenBank/DDBJ databases">
        <authorList>
            <person name="Bromfield E.S.P."/>
            <person name="Cloutier S."/>
        </authorList>
    </citation>
    <scope>NUCLEOTIDE SEQUENCE</scope>
    <source>
        <strain evidence="3">1S5</strain>
    </source>
</reference>
<dbReference type="PANTHER" id="PTHR33627:SF1">
    <property type="entry name" value="TRANSPOSASE"/>
    <property type="match status" value="1"/>
</dbReference>
<dbReference type="SUPFAM" id="SSF53098">
    <property type="entry name" value="Ribonuclease H-like"/>
    <property type="match status" value="1"/>
</dbReference>
<dbReference type="InterPro" id="IPR012337">
    <property type="entry name" value="RNaseH-like_sf"/>
</dbReference>
<dbReference type="EMBL" id="CP096255">
    <property type="protein sequence ID" value="UPT91791.1"/>
    <property type="molecule type" value="Genomic_DNA"/>
</dbReference>
<proteinExistence type="predicted"/>
<accession>A0A8T5VN58</accession>
<evidence type="ECO:0000259" key="2">
    <source>
        <dbReference type="Pfam" id="PF13546"/>
    </source>
</evidence>
<organism evidence="3 4">
    <name type="scientific">Bradyrhizobium barranii subsp. apii</name>
    <dbReference type="NCBI Taxonomy" id="2819348"/>
    <lineage>
        <taxon>Bacteria</taxon>
        <taxon>Pseudomonadati</taxon>
        <taxon>Pseudomonadota</taxon>
        <taxon>Alphaproteobacteria</taxon>
        <taxon>Hyphomicrobiales</taxon>
        <taxon>Nitrobacteraceae</taxon>
        <taxon>Bradyrhizobium</taxon>
        <taxon>Bradyrhizobium barranii</taxon>
    </lineage>
</organism>
<dbReference type="InterPro" id="IPR039365">
    <property type="entry name" value="IS701-like"/>
</dbReference>
<dbReference type="Pfam" id="PF13546">
    <property type="entry name" value="DDE_5"/>
    <property type="match status" value="1"/>
</dbReference>
<feature type="region of interest" description="Disordered" evidence="1">
    <location>
        <begin position="424"/>
        <end position="452"/>
    </location>
</feature>